<dbReference type="RefSeq" id="WP_236113425.1">
    <property type="nucleotide sequence ID" value="NZ_JAKGTI010000001.1"/>
</dbReference>
<sequence length="242" mass="25866">MRLDHYLDAHKLARSRARARDAIVRGCVTVNGKVVSKPGHKVDEADQVEIDDPSAPYVSRAALKLLAALNLSQLDVSGRVCLDLGASTGGFTQILLQHDAAKIYAVDVGQDQLADELKTAPQIINMEQTNATALTAENIPDPIDILVSDVSFVSLLKVIGPALDLCAPGAHALLLIKPQFEVGRAAIGKGGIVKDQSAITTARQRVDDFLSEHGWEKQGDTPSPISGGDGNQEFIHWYCKAG</sequence>
<gene>
    <name evidence="5" type="ORF">L1I42_05190</name>
</gene>
<evidence type="ECO:0000313" key="5">
    <source>
        <dbReference type="EMBL" id="MCF4097880.1"/>
    </source>
</evidence>
<dbReference type="Pfam" id="PF01479">
    <property type="entry name" value="S4"/>
    <property type="match status" value="1"/>
</dbReference>
<evidence type="ECO:0000256" key="1">
    <source>
        <dbReference type="ARBA" id="ARBA00022884"/>
    </source>
</evidence>
<dbReference type="CDD" id="cd02440">
    <property type="entry name" value="AdoMet_MTases"/>
    <property type="match status" value="1"/>
</dbReference>
<dbReference type="EMBL" id="JAKGTI010000001">
    <property type="protein sequence ID" value="MCF4097880.1"/>
    <property type="molecule type" value="Genomic_DNA"/>
</dbReference>
<dbReference type="InterPro" id="IPR002877">
    <property type="entry name" value="RNA_MeTrfase_FtsJ_dom"/>
</dbReference>
<evidence type="ECO:0000313" key="6">
    <source>
        <dbReference type="Proteomes" id="UP001201217"/>
    </source>
</evidence>
<dbReference type="Pfam" id="PF01728">
    <property type="entry name" value="FtsJ"/>
    <property type="match status" value="1"/>
</dbReference>
<dbReference type="Proteomes" id="UP001201217">
    <property type="component" value="Unassembled WGS sequence"/>
</dbReference>
<keyword evidence="6" id="KW-1185">Reference proteome</keyword>
<keyword evidence="5" id="KW-0808">Transferase</keyword>
<dbReference type="Gene3D" id="3.40.50.150">
    <property type="entry name" value="Vaccinia Virus protein VP39"/>
    <property type="match status" value="1"/>
</dbReference>
<dbReference type="Gene3D" id="3.10.290.10">
    <property type="entry name" value="RNA-binding S4 domain"/>
    <property type="match status" value="1"/>
</dbReference>
<dbReference type="InterPro" id="IPR029063">
    <property type="entry name" value="SAM-dependent_MTases_sf"/>
</dbReference>
<protein>
    <submittedName>
        <fullName evidence="5">TlyA family RNA methyltransferase</fullName>
    </submittedName>
</protein>
<dbReference type="SMART" id="SM00363">
    <property type="entry name" value="S4"/>
    <property type="match status" value="1"/>
</dbReference>
<evidence type="ECO:0000256" key="3">
    <source>
        <dbReference type="PROSITE-ProRule" id="PRU00182"/>
    </source>
</evidence>
<name>A0ABS9E4T9_9HYPH</name>
<comment type="caution">
    <text evidence="5">The sequence shown here is derived from an EMBL/GenBank/DDBJ whole genome shotgun (WGS) entry which is preliminary data.</text>
</comment>
<dbReference type="SUPFAM" id="SSF53335">
    <property type="entry name" value="S-adenosyl-L-methionine-dependent methyltransferases"/>
    <property type="match status" value="1"/>
</dbReference>
<dbReference type="PROSITE" id="PS50889">
    <property type="entry name" value="S4"/>
    <property type="match status" value="1"/>
</dbReference>
<dbReference type="SUPFAM" id="SSF55174">
    <property type="entry name" value="Alpha-L RNA-binding motif"/>
    <property type="match status" value="1"/>
</dbReference>
<dbReference type="NCBIfam" id="TIGR00478">
    <property type="entry name" value="tly"/>
    <property type="match status" value="1"/>
</dbReference>
<comment type="similarity">
    <text evidence="2">Belongs to the TlyA family.</text>
</comment>
<accession>A0ABS9E4T9</accession>
<keyword evidence="1 3" id="KW-0694">RNA-binding</keyword>
<dbReference type="PANTHER" id="PTHR32319">
    <property type="entry name" value="BACTERIAL HEMOLYSIN-LIKE PROTEIN"/>
    <property type="match status" value="1"/>
</dbReference>
<dbReference type="InterPro" id="IPR002942">
    <property type="entry name" value="S4_RNA-bd"/>
</dbReference>
<dbReference type="InterPro" id="IPR047048">
    <property type="entry name" value="TlyA"/>
</dbReference>
<organism evidence="5 6">
    <name type="scientific">Maritalea mediterranea</name>
    <dbReference type="NCBI Taxonomy" id="2909667"/>
    <lineage>
        <taxon>Bacteria</taxon>
        <taxon>Pseudomonadati</taxon>
        <taxon>Pseudomonadota</taxon>
        <taxon>Alphaproteobacteria</taxon>
        <taxon>Hyphomicrobiales</taxon>
        <taxon>Devosiaceae</taxon>
        <taxon>Maritalea</taxon>
    </lineage>
</organism>
<dbReference type="GO" id="GO:0032259">
    <property type="term" value="P:methylation"/>
    <property type="evidence" value="ECO:0007669"/>
    <property type="project" value="UniProtKB-KW"/>
</dbReference>
<keyword evidence="5" id="KW-0489">Methyltransferase</keyword>
<reference evidence="5 6" key="1">
    <citation type="submission" date="2022-01" db="EMBL/GenBank/DDBJ databases">
        <title>Maritalea mediterranea sp. nov., isolated from marine plastic residues from the Malva-rosa beach (Valencia, Spain).</title>
        <authorList>
            <person name="Vidal-Verdu A."/>
            <person name="Molina-Menor E."/>
            <person name="Pascual J."/>
            <person name="Pereto J."/>
            <person name="Porcar M."/>
        </authorList>
    </citation>
    <scope>NUCLEOTIDE SEQUENCE [LARGE SCALE GENOMIC DNA]</scope>
    <source>
        <strain evidence="5 6">P4.10X</strain>
    </source>
</reference>
<dbReference type="InterPro" id="IPR036986">
    <property type="entry name" value="S4_RNA-bd_sf"/>
</dbReference>
<dbReference type="CDD" id="cd00165">
    <property type="entry name" value="S4"/>
    <property type="match status" value="1"/>
</dbReference>
<dbReference type="GO" id="GO:0008168">
    <property type="term" value="F:methyltransferase activity"/>
    <property type="evidence" value="ECO:0007669"/>
    <property type="project" value="UniProtKB-KW"/>
</dbReference>
<proteinExistence type="inferred from homology"/>
<feature type="domain" description="RNA-binding S4" evidence="4">
    <location>
        <begin position="1"/>
        <end position="64"/>
    </location>
</feature>
<dbReference type="InterPro" id="IPR004538">
    <property type="entry name" value="Hemolysin_A/TlyA"/>
</dbReference>
<evidence type="ECO:0000256" key="2">
    <source>
        <dbReference type="ARBA" id="ARBA00029460"/>
    </source>
</evidence>
<dbReference type="PANTHER" id="PTHR32319:SF0">
    <property type="entry name" value="BACTERIAL HEMOLYSIN-LIKE PROTEIN"/>
    <property type="match status" value="1"/>
</dbReference>
<evidence type="ECO:0000259" key="4">
    <source>
        <dbReference type="SMART" id="SM00363"/>
    </source>
</evidence>
<dbReference type="PIRSF" id="PIRSF005578">
    <property type="entry name" value="TlyA"/>
    <property type="match status" value="1"/>
</dbReference>